<organism evidence="7 8">
    <name type="scientific">Desulfomonile tiedjei (strain ATCC 49306 / DSM 6799 / DCB-1)</name>
    <dbReference type="NCBI Taxonomy" id="706587"/>
    <lineage>
        <taxon>Bacteria</taxon>
        <taxon>Pseudomonadati</taxon>
        <taxon>Thermodesulfobacteriota</taxon>
        <taxon>Desulfomonilia</taxon>
        <taxon>Desulfomonilales</taxon>
        <taxon>Desulfomonilaceae</taxon>
        <taxon>Desulfomonile</taxon>
    </lineage>
</organism>
<dbReference type="EMBL" id="CP003360">
    <property type="protein sequence ID" value="AFM27497.1"/>
    <property type="molecule type" value="Genomic_DNA"/>
</dbReference>
<dbReference type="GO" id="GO:0022857">
    <property type="term" value="F:transmembrane transporter activity"/>
    <property type="evidence" value="ECO:0007669"/>
    <property type="project" value="InterPro"/>
</dbReference>
<comment type="subcellular location">
    <subcellularLocation>
        <location evidence="1">Membrane</location>
        <topology evidence="1">Multi-pass membrane protein</topology>
    </subcellularLocation>
</comment>
<dbReference type="AlphaFoldDB" id="I4CD56"/>
<dbReference type="PATRIC" id="fig|706587.4.peg.5529"/>
<feature type="transmembrane region" description="Helical" evidence="6">
    <location>
        <begin position="71"/>
        <end position="89"/>
    </location>
</feature>
<evidence type="ECO:0000256" key="3">
    <source>
        <dbReference type="ARBA" id="ARBA00022692"/>
    </source>
</evidence>
<dbReference type="GO" id="GO:0016020">
    <property type="term" value="C:membrane"/>
    <property type="evidence" value="ECO:0007669"/>
    <property type="project" value="UniProtKB-SubCell"/>
</dbReference>
<keyword evidence="4 6" id="KW-1133">Transmembrane helix</keyword>
<dbReference type="Gene3D" id="1.20.1250.20">
    <property type="entry name" value="MFS general substrate transporter like domains"/>
    <property type="match status" value="2"/>
</dbReference>
<dbReference type="SUPFAM" id="SSF103473">
    <property type="entry name" value="MFS general substrate transporter"/>
    <property type="match status" value="1"/>
</dbReference>
<dbReference type="InterPro" id="IPR011701">
    <property type="entry name" value="MFS"/>
</dbReference>
<keyword evidence="3 6" id="KW-0812">Transmembrane</keyword>
<evidence type="ECO:0000313" key="7">
    <source>
        <dbReference type="EMBL" id="AFM27497.1"/>
    </source>
</evidence>
<protein>
    <submittedName>
        <fullName evidence="7">Arabinose efflux permease family protein</fullName>
    </submittedName>
</protein>
<feature type="transmembrane region" description="Helical" evidence="6">
    <location>
        <begin position="164"/>
        <end position="183"/>
    </location>
</feature>
<evidence type="ECO:0000313" key="8">
    <source>
        <dbReference type="Proteomes" id="UP000006055"/>
    </source>
</evidence>
<feature type="transmembrane region" description="Helical" evidence="6">
    <location>
        <begin position="42"/>
        <end position="59"/>
    </location>
</feature>
<accession>I4CD56</accession>
<feature type="transmembrane region" description="Helical" evidence="6">
    <location>
        <begin position="137"/>
        <end position="158"/>
    </location>
</feature>
<name>I4CD56_DESTA</name>
<dbReference type="OrthoDB" id="9787815at2"/>
<dbReference type="eggNOG" id="COG2814">
    <property type="taxonomic scope" value="Bacteria"/>
</dbReference>
<evidence type="ECO:0000256" key="1">
    <source>
        <dbReference type="ARBA" id="ARBA00004141"/>
    </source>
</evidence>
<dbReference type="InterPro" id="IPR036259">
    <property type="entry name" value="MFS_trans_sf"/>
</dbReference>
<dbReference type="Pfam" id="PF07690">
    <property type="entry name" value="MFS_1"/>
    <property type="match status" value="1"/>
</dbReference>
<dbReference type="HOGENOM" id="CLU_029352_1_2_7"/>
<feature type="transmembrane region" description="Helical" evidence="6">
    <location>
        <begin position="302"/>
        <end position="327"/>
    </location>
</feature>
<evidence type="ECO:0000256" key="6">
    <source>
        <dbReference type="SAM" id="Phobius"/>
    </source>
</evidence>
<keyword evidence="2" id="KW-0813">Transport</keyword>
<feature type="transmembrane region" description="Helical" evidence="6">
    <location>
        <begin position="366"/>
        <end position="385"/>
    </location>
</feature>
<feature type="transmembrane region" description="Helical" evidence="6">
    <location>
        <begin position="275"/>
        <end position="296"/>
    </location>
</feature>
<dbReference type="KEGG" id="dti:Desti_4883"/>
<dbReference type="Proteomes" id="UP000006055">
    <property type="component" value="Chromosome"/>
</dbReference>
<dbReference type="InterPro" id="IPR004752">
    <property type="entry name" value="AmpG_permease/AT-1"/>
</dbReference>
<sequence length="402" mass="43845">MKLNKKLILVSLLYFAEGFPFGIIEQSFPVYFRLHGMSLGHLGLLSLVSLPYALKFLWAPAVDLIGMRRQWIATAQYLMAALLVLLLPLDPAQPGFLLWACIAAMAIASATQDIAIDAYSIELLKPSEMGIANGFRLAAYRVAMVVAGGLFVAIGGWISWQFTYIVAAAVLLVCGLVSSRLPPIDVQRPEVSAKALFAPVLDILARPGLIHVILFILLYKLGDLAMGPMVRPFWLDRGLSTTEIGLITGSLGIIASIIGGLAGGLFMVRYGIFHGVWFLGLWQSVSNLTYVWVAAYPESGHWGIYVASFVESFCAGLGTSAFLAFLMSISKKQFSATQYAIFSALFRVTGILAGSSSGWITEGLGYSQYFLITFFLSLPAFLFIFHARRWIPSDNATPDLKS</sequence>
<feature type="transmembrane region" description="Helical" evidence="6">
    <location>
        <begin position="244"/>
        <end position="268"/>
    </location>
</feature>
<feature type="transmembrane region" description="Helical" evidence="6">
    <location>
        <begin position="339"/>
        <end position="360"/>
    </location>
</feature>
<feature type="transmembrane region" description="Helical" evidence="6">
    <location>
        <begin position="195"/>
        <end position="219"/>
    </location>
</feature>
<gene>
    <name evidence="7" type="ordered locus">Desti_4883</name>
</gene>
<dbReference type="STRING" id="706587.Desti_4883"/>
<keyword evidence="5 6" id="KW-0472">Membrane</keyword>
<proteinExistence type="predicted"/>
<evidence type="ECO:0000256" key="5">
    <source>
        <dbReference type="ARBA" id="ARBA00023136"/>
    </source>
</evidence>
<dbReference type="RefSeq" id="WP_014812604.1">
    <property type="nucleotide sequence ID" value="NC_018025.1"/>
</dbReference>
<evidence type="ECO:0000256" key="2">
    <source>
        <dbReference type="ARBA" id="ARBA00022448"/>
    </source>
</evidence>
<reference evidence="8" key="1">
    <citation type="submission" date="2012-06" db="EMBL/GenBank/DDBJ databases">
        <title>Complete sequence of chromosome of Desulfomonile tiedjei DSM 6799.</title>
        <authorList>
            <person name="Lucas S."/>
            <person name="Copeland A."/>
            <person name="Lapidus A."/>
            <person name="Glavina del Rio T."/>
            <person name="Dalin E."/>
            <person name="Tice H."/>
            <person name="Bruce D."/>
            <person name="Goodwin L."/>
            <person name="Pitluck S."/>
            <person name="Peters L."/>
            <person name="Ovchinnikova G."/>
            <person name="Zeytun A."/>
            <person name="Lu M."/>
            <person name="Kyrpides N."/>
            <person name="Mavromatis K."/>
            <person name="Ivanova N."/>
            <person name="Brettin T."/>
            <person name="Detter J.C."/>
            <person name="Han C."/>
            <person name="Larimer F."/>
            <person name="Land M."/>
            <person name="Hauser L."/>
            <person name="Markowitz V."/>
            <person name="Cheng J.-F."/>
            <person name="Hugenholtz P."/>
            <person name="Woyke T."/>
            <person name="Wu D."/>
            <person name="Spring S."/>
            <person name="Schroeder M."/>
            <person name="Brambilla E."/>
            <person name="Klenk H.-P."/>
            <person name="Eisen J.A."/>
        </authorList>
    </citation>
    <scope>NUCLEOTIDE SEQUENCE [LARGE SCALE GENOMIC DNA]</scope>
    <source>
        <strain evidence="8">ATCC 49306 / DSM 6799 / DCB-1</strain>
    </source>
</reference>
<dbReference type="PANTHER" id="PTHR12778:SF10">
    <property type="entry name" value="MAJOR FACILITATOR SUPERFAMILY DOMAIN-CONTAINING PROTEIN 3"/>
    <property type="match status" value="1"/>
</dbReference>
<dbReference type="PANTHER" id="PTHR12778">
    <property type="entry name" value="SOLUTE CARRIER FAMILY 33 ACETYL-COA TRANSPORTER -RELATED"/>
    <property type="match status" value="1"/>
</dbReference>
<evidence type="ECO:0000256" key="4">
    <source>
        <dbReference type="ARBA" id="ARBA00022989"/>
    </source>
</evidence>
<feature type="transmembrane region" description="Helical" evidence="6">
    <location>
        <begin position="95"/>
        <end position="116"/>
    </location>
</feature>
<keyword evidence="8" id="KW-1185">Reference proteome</keyword>